<feature type="region of interest" description="Disordered" evidence="3">
    <location>
        <begin position="211"/>
        <end position="252"/>
    </location>
</feature>
<evidence type="ECO:0000256" key="2">
    <source>
        <dbReference type="ARBA" id="ARBA00022840"/>
    </source>
</evidence>
<dbReference type="GO" id="GO:0005737">
    <property type="term" value="C:cytoplasm"/>
    <property type="evidence" value="ECO:0007669"/>
    <property type="project" value="TreeGrafter"/>
</dbReference>
<comment type="caution">
    <text evidence="5">The sequence shown here is derived from an EMBL/GenBank/DDBJ whole genome shotgun (WGS) entry which is preliminary data.</text>
</comment>
<accession>A0AAV5EFB0</accession>
<dbReference type="InterPro" id="IPR003959">
    <property type="entry name" value="ATPase_AAA_core"/>
</dbReference>
<feature type="compositionally biased region" description="Low complexity" evidence="3">
    <location>
        <begin position="222"/>
        <end position="232"/>
    </location>
</feature>
<organism evidence="5 6">
    <name type="scientific">Eleusine coracana subsp. coracana</name>
    <dbReference type="NCBI Taxonomy" id="191504"/>
    <lineage>
        <taxon>Eukaryota</taxon>
        <taxon>Viridiplantae</taxon>
        <taxon>Streptophyta</taxon>
        <taxon>Embryophyta</taxon>
        <taxon>Tracheophyta</taxon>
        <taxon>Spermatophyta</taxon>
        <taxon>Magnoliopsida</taxon>
        <taxon>Liliopsida</taxon>
        <taxon>Poales</taxon>
        <taxon>Poaceae</taxon>
        <taxon>PACMAD clade</taxon>
        <taxon>Chloridoideae</taxon>
        <taxon>Cynodonteae</taxon>
        <taxon>Eleusininae</taxon>
        <taxon>Eleusine</taxon>
    </lineage>
</organism>
<dbReference type="GO" id="GO:0016887">
    <property type="term" value="F:ATP hydrolysis activity"/>
    <property type="evidence" value="ECO:0007669"/>
    <property type="project" value="InterPro"/>
</dbReference>
<dbReference type="EMBL" id="BQKI01000075">
    <property type="protein sequence ID" value="GJN21236.1"/>
    <property type="molecule type" value="Genomic_DNA"/>
</dbReference>
<gene>
    <name evidence="5" type="primary">gb08697</name>
    <name evidence="5" type="ORF">PR202_gb08697</name>
</gene>
<protein>
    <recommendedName>
        <fullName evidence="4">ATPase AAA-type core domain-containing protein</fullName>
    </recommendedName>
</protein>
<evidence type="ECO:0000256" key="3">
    <source>
        <dbReference type="SAM" id="MobiDB-lite"/>
    </source>
</evidence>
<reference evidence="5" key="2">
    <citation type="submission" date="2021-12" db="EMBL/GenBank/DDBJ databases">
        <title>Resequencing data analysis of finger millet.</title>
        <authorList>
            <person name="Hatakeyama M."/>
            <person name="Aluri S."/>
            <person name="Balachadran M.T."/>
            <person name="Sivarajan S.R."/>
            <person name="Poveda L."/>
            <person name="Shimizu-Inatsugi R."/>
            <person name="Schlapbach R."/>
            <person name="Sreeman S.M."/>
            <person name="Shimizu K.K."/>
        </authorList>
    </citation>
    <scope>NUCLEOTIDE SEQUENCE</scope>
</reference>
<dbReference type="Pfam" id="PF07724">
    <property type="entry name" value="AAA_2"/>
    <property type="match status" value="1"/>
</dbReference>
<dbReference type="Gene3D" id="3.40.50.300">
    <property type="entry name" value="P-loop containing nucleotide triphosphate hydrolases"/>
    <property type="match status" value="1"/>
</dbReference>
<dbReference type="SUPFAM" id="SSF52540">
    <property type="entry name" value="P-loop containing nucleoside triphosphate hydrolases"/>
    <property type="match status" value="1"/>
</dbReference>
<evidence type="ECO:0000259" key="4">
    <source>
        <dbReference type="Pfam" id="PF07724"/>
    </source>
</evidence>
<dbReference type="Proteomes" id="UP001054889">
    <property type="component" value="Unassembled WGS sequence"/>
</dbReference>
<keyword evidence="6" id="KW-1185">Reference proteome</keyword>
<dbReference type="PANTHER" id="PTHR11638">
    <property type="entry name" value="ATP-DEPENDENT CLP PROTEASE"/>
    <property type="match status" value="1"/>
</dbReference>
<dbReference type="InterPro" id="IPR027417">
    <property type="entry name" value="P-loop_NTPase"/>
</dbReference>
<reference evidence="5" key="1">
    <citation type="journal article" date="2018" name="DNA Res.">
        <title>Multiple hybrid de novo genome assembly of finger millet, an orphan allotetraploid crop.</title>
        <authorList>
            <person name="Hatakeyama M."/>
            <person name="Aluri S."/>
            <person name="Balachadran M.T."/>
            <person name="Sivarajan S.R."/>
            <person name="Patrignani A."/>
            <person name="Gruter S."/>
            <person name="Poveda L."/>
            <person name="Shimizu-Inatsugi R."/>
            <person name="Baeten J."/>
            <person name="Francoijs K.J."/>
            <person name="Nataraja K.N."/>
            <person name="Reddy Y.A.N."/>
            <person name="Phadnis S."/>
            <person name="Ravikumar R.L."/>
            <person name="Schlapbach R."/>
            <person name="Sreeman S.M."/>
            <person name="Shimizu K.K."/>
        </authorList>
    </citation>
    <scope>NUCLEOTIDE SEQUENCE</scope>
</reference>
<dbReference type="GO" id="GO:0034605">
    <property type="term" value="P:cellular response to heat"/>
    <property type="evidence" value="ECO:0007669"/>
    <property type="project" value="TreeGrafter"/>
</dbReference>
<keyword evidence="1" id="KW-0547">Nucleotide-binding</keyword>
<name>A0AAV5EFB0_ELECO</name>
<dbReference type="AlphaFoldDB" id="A0AAV5EFB0"/>
<sequence>MDRRKKQATSSVHFMHTLQVQIVSKWTGILVTRLGQDERKRLHKRVIDQDEAVGALAEAVVRAVAFRPGQPEPAVRVVPLPRPHRRVGKTELTKALAEQLFGNEKLLVRVDMSEYVSSNSVTRLIGSAPRVARMQLRGLAARLAEKGIGLDVVLVRAYGTRPVKWCLQKHVMNRIARMLVQEEVDDDCYVSVDVADRERKEELVFNVKKPSAKEKNNAPVVSKNNSTTPSSSSKKRRRLPAKHLVIIDDEDE</sequence>
<evidence type="ECO:0000313" key="6">
    <source>
        <dbReference type="Proteomes" id="UP001054889"/>
    </source>
</evidence>
<dbReference type="InterPro" id="IPR050130">
    <property type="entry name" value="ClpA_ClpB"/>
</dbReference>
<evidence type="ECO:0000313" key="5">
    <source>
        <dbReference type="EMBL" id="GJN21236.1"/>
    </source>
</evidence>
<evidence type="ECO:0000256" key="1">
    <source>
        <dbReference type="ARBA" id="ARBA00022741"/>
    </source>
</evidence>
<dbReference type="PANTHER" id="PTHR11638:SF159">
    <property type="entry name" value="AAA+ ATPASE DOMAIN-CONTAINING PROTEIN"/>
    <property type="match status" value="1"/>
</dbReference>
<proteinExistence type="predicted"/>
<dbReference type="GO" id="GO:0005524">
    <property type="term" value="F:ATP binding"/>
    <property type="evidence" value="ECO:0007669"/>
    <property type="project" value="UniProtKB-KW"/>
</dbReference>
<keyword evidence="2" id="KW-0067">ATP-binding</keyword>
<feature type="domain" description="ATPase AAA-type core" evidence="4">
    <location>
        <begin position="86"/>
        <end position="139"/>
    </location>
</feature>